<name>A0ABN2VEC5_9ACTN</name>
<evidence type="ECO:0000313" key="2">
    <source>
        <dbReference type="EMBL" id="GAA2060444.1"/>
    </source>
</evidence>
<reference evidence="2 3" key="1">
    <citation type="journal article" date="2019" name="Int. J. Syst. Evol. Microbiol.">
        <title>The Global Catalogue of Microorganisms (GCM) 10K type strain sequencing project: providing services to taxonomists for standard genome sequencing and annotation.</title>
        <authorList>
            <consortium name="The Broad Institute Genomics Platform"/>
            <consortium name="The Broad Institute Genome Sequencing Center for Infectious Disease"/>
            <person name="Wu L."/>
            <person name="Ma J."/>
        </authorList>
    </citation>
    <scope>NUCLEOTIDE SEQUENCE [LARGE SCALE GENOMIC DNA]</scope>
    <source>
        <strain evidence="2 3">JCM 16014</strain>
    </source>
</reference>
<dbReference type="SUPFAM" id="SSF103473">
    <property type="entry name" value="MFS general substrate transporter"/>
    <property type="match status" value="1"/>
</dbReference>
<keyword evidence="1" id="KW-0812">Transmembrane</keyword>
<accession>A0ABN2VEC5</accession>
<organism evidence="2 3">
    <name type="scientific">Catenulispora yoronensis</name>
    <dbReference type="NCBI Taxonomy" id="450799"/>
    <lineage>
        <taxon>Bacteria</taxon>
        <taxon>Bacillati</taxon>
        <taxon>Actinomycetota</taxon>
        <taxon>Actinomycetes</taxon>
        <taxon>Catenulisporales</taxon>
        <taxon>Catenulisporaceae</taxon>
        <taxon>Catenulispora</taxon>
    </lineage>
</organism>
<keyword evidence="1" id="KW-0472">Membrane</keyword>
<keyword evidence="1" id="KW-1133">Transmembrane helix</keyword>
<dbReference type="EMBL" id="BAAAQN010000079">
    <property type="protein sequence ID" value="GAA2060444.1"/>
    <property type="molecule type" value="Genomic_DNA"/>
</dbReference>
<feature type="transmembrane region" description="Helical" evidence="1">
    <location>
        <begin position="152"/>
        <end position="171"/>
    </location>
</feature>
<dbReference type="InterPro" id="IPR036259">
    <property type="entry name" value="MFS_trans_sf"/>
</dbReference>
<dbReference type="Proteomes" id="UP001500751">
    <property type="component" value="Unassembled WGS sequence"/>
</dbReference>
<protein>
    <recommendedName>
        <fullName evidence="4">MFS transporter</fullName>
    </recommendedName>
</protein>
<keyword evidence="3" id="KW-1185">Reference proteome</keyword>
<feature type="transmembrane region" description="Helical" evidence="1">
    <location>
        <begin position="346"/>
        <end position="366"/>
    </location>
</feature>
<evidence type="ECO:0008006" key="4">
    <source>
        <dbReference type="Google" id="ProtNLM"/>
    </source>
</evidence>
<feature type="transmembrane region" description="Helical" evidence="1">
    <location>
        <begin position="20"/>
        <end position="48"/>
    </location>
</feature>
<feature type="transmembrane region" description="Helical" evidence="1">
    <location>
        <begin position="127"/>
        <end position="146"/>
    </location>
</feature>
<proteinExistence type="predicted"/>
<sequence>MLLALFLDRTGSGVWTSAAVLYFTVISGLTAGQIGLLLGTAGLIGIAAPPIAGRLAERFAVRSILVTCHGIRILTLCAVPLCHTFTPLLAVTTATTLCDRASKTMEILFATQVAGTQRATYRALMRVVMNAAFALGAGVAAIAVAVGTRGAYDALVVGDGLSYVAVGAMVLRTGRTGRRGVGVRDAGVVAGNIVASGSKVASAVAANGLAGSGGAPGEAVGGGAASGAAASGSLASASKVASGGVAGSTVTSAVARSSIVASGVAANSLAGSGGAPGEAAGGVVVSGGVVASAGGAASGGEAVLRPRNPWRDPGYLLFVLLDIFMNLDDAVLMVGLPLWAVTRTEAPHAVVPAVLVINTLMVVFLQMPVSTRVVGTRAAAGAVAWYGVALLGGCALIAVSASGGAVFAGVMLLGAAVVVTIAELVRSLASWELAVALAPGEAQASYIGVAGMAQAIERSAGPVALSSAVMAAGPVGWLGLGAVVTGLGVVQRVASLRRLDAMA</sequence>
<dbReference type="Gene3D" id="1.20.1250.20">
    <property type="entry name" value="MFS general substrate transporter like domains"/>
    <property type="match status" value="1"/>
</dbReference>
<evidence type="ECO:0000256" key="1">
    <source>
        <dbReference type="SAM" id="Phobius"/>
    </source>
</evidence>
<comment type="caution">
    <text evidence="2">The sequence shown here is derived from an EMBL/GenBank/DDBJ whole genome shotgun (WGS) entry which is preliminary data.</text>
</comment>
<feature type="transmembrane region" description="Helical" evidence="1">
    <location>
        <begin position="315"/>
        <end position="340"/>
    </location>
</feature>
<evidence type="ECO:0000313" key="3">
    <source>
        <dbReference type="Proteomes" id="UP001500751"/>
    </source>
</evidence>
<feature type="transmembrane region" description="Helical" evidence="1">
    <location>
        <begin position="405"/>
        <end position="425"/>
    </location>
</feature>
<feature type="transmembrane region" description="Helical" evidence="1">
    <location>
        <begin position="378"/>
        <end position="399"/>
    </location>
</feature>
<gene>
    <name evidence="2" type="ORF">GCM10009839_83940</name>
</gene>
<dbReference type="RefSeq" id="WP_344671327.1">
    <property type="nucleotide sequence ID" value="NZ_BAAAQN010000079.1"/>
</dbReference>